<dbReference type="Gene3D" id="3.30.559.30">
    <property type="entry name" value="Nonribosomal peptide synthetase, condensation domain"/>
    <property type="match status" value="1"/>
</dbReference>
<dbReference type="Proteomes" id="UP000653644">
    <property type="component" value="Unassembled WGS sequence"/>
</dbReference>
<evidence type="ECO:0000256" key="7">
    <source>
        <dbReference type="ARBA" id="ARBA00022679"/>
    </source>
</evidence>
<keyword evidence="7 13" id="KW-0808">Transferase</keyword>
<sequence length="430" mass="46234">MDMRRNLSRSENLYAGEMRTQAVRTITVRGGVDPDALGAAFAAVLADHPSLRSRLEQDAEGSFLSPLKPDELPRLVVRADSPDGLVQEWNTPLPLGGPLVRAVLLTGEDEDTLVLGTDHAICDGRSATALCVRLWQYYADIKAGTHPPVRPVREDWPAAIDDRLAPVTETDVAAYVQGRLDRAEGAPVGALPYLAARSGEVAPQQGRTQSRRLQLDVSETASLLAFARSAGVSVHGLVGAAILAAVRSGLPAEYADHRLGCVSTVDLRERVEPRLSREVMVPAASWYQDLVDVPEGADLVALGRRLATGLGAAVGRGDPALELQSLDRLLATPHLLAASVVMTNIGRVTLPPSPPGLEITDMRGFAVSSKAPSFLQHGPVLAVLMTVRDRFRIEMPYSTECFTEEQMDAVHDHVRATLREFADRVPVPAG</sequence>
<feature type="domain" description="Phthiocerol/phthiodiolone dimycocerosyl transferase C-terminal" evidence="12">
    <location>
        <begin position="206"/>
        <end position="395"/>
    </location>
</feature>
<dbReference type="Pfam" id="PF16911">
    <property type="entry name" value="PapA_C"/>
    <property type="match status" value="1"/>
</dbReference>
<evidence type="ECO:0000256" key="2">
    <source>
        <dbReference type="ARBA" id="ARBA00000625"/>
    </source>
</evidence>
<evidence type="ECO:0000256" key="3">
    <source>
        <dbReference type="ARBA" id="ARBA00001907"/>
    </source>
</evidence>
<dbReference type="EC" id="2.3.1.282" evidence="5"/>
<gene>
    <name evidence="13" type="primary">papA5</name>
    <name evidence="13" type="ORF">GCM10010345_58840</name>
</gene>
<dbReference type="InterPro" id="IPR031641">
    <property type="entry name" value="PapA_C"/>
</dbReference>
<evidence type="ECO:0000259" key="12">
    <source>
        <dbReference type="Pfam" id="PF16911"/>
    </source>
</evidence>
<dbReference type="InterPro" id="IPR023213">
    <property type="entry name" value="CAT-like_dom_sf"/>
</dbReference>
<comment type="catalytic activity">
    <reaction evidence="2">
        <text>2 a mycocerosyl-[mycocerosic acid synthase] + a phenolphthiocerol = a dimycocerosyl phenolphthiocerol + 2 holo-[mycocerosic acid synthase].</text>
        <dbReference type="EC" id="2.3.1.282"/>
    </reaction>
</comment>
<keyword evidence="8" id="KW-0012">Acyltransferase</keyword>
<evidence type="ECO:0000256" key="11">
    <source>
        <dbReference type="ARBA" id="ARBA00033407"/>
    </source>
</evidence>
<evidence type="ECO:0000256" key="5">
    <source>
        <dbReference type="ARBA" id="ARBA00012866"/>
    </source>
</evidence>
<comment type="similarity">
    <text evidence="4">Belongs to the acyltransferase PapA5 family.</text>
</comment>
<dbReference type="PANTHER" id="PTHR28037:SF1">
    <property type="entry name" value="ALCOHOL O-ACETYLTRANSFERASE 1-RELATED"/>
    <property type="match status" value="1"/>
</dbReference>
<comment type="caution">
    <text evidence="13">The sequence shown here is derived from an EMBL/GenBank/DDBJ whole genome shotgun (WGS) entry which is preliminary data.</text>
</comment>
<dbReference type="InterPro" id="IPR052058">
    <property type="entry name" value="Alcohol_O-acetyltransferase"/>
</dbReference>
<evidence type="ECO:0000313" key="14">
    <source>
        <dbReference type="Proteomes" id="UP000653644"/>
    </source>
</evidence>
<evidence type="ECO:0000256" key="1">
    <source>
        <dbReference type="ARBA" id="ARBA00000026"/>
    </source>
</evidence>
<name>A0ABQ3CXY9_9ACTN</name>
<dbReference type="EMBL" id="BMVN01000024">
    <property type="protein sequence ID" value="GHA46525.1"/>
    <property type="molecule type" value="Genomic_DNA"/>
</dbReference>
<protein>
    <recommendedName>
        <fullName evidence="6">Phthiocerol/phthiodiolone dimycocerosyl transferase</fullName>
        <ecNumber evidence="5">2.3.1.282</ecNumber>
    </recommendedName>
    <alternativeName>
        <fullName evidence="11">Acyltransferase PapA5</fullName>
    </alternativeName>
    <alternativeName>
        <fullName evidence="9">Phthiocerol/phthiodiolone O-acyltransferase</fullName>
    </alternativeName>
    <alternativeName>
        <fullName evidence="10">Polyketide synthase-associated protein A5</fullName>
    </alternativeName>
</protein>
<dbReference type="Gene3D" id="3.30.559.10">
    <property type="entry name" value="Chloramphenicol acetyltransferase-like domain"/>
    <property type="match status" value="1"/>
</dbReference>
<keyword evidence="14" id="KW-1185">Reference proteome</keyword>
<evidence type="ECO:0000256" key="4">
    <source>
        <dbReference type="ARBA" id="ARBA00006558"/>
    </source>
</evidence>
<dbReference type="PANTHER" id="PTHR28037">
    <property type="entry name" value="ALCOHOL O-ACETYLTRANSFERASE 1-RELATED"/>
    <property type="match status" value="1"/>
</dbReference>
<evidence type="ECO:0000256" key="6">
    <source>
        <dbReference type="ARBA" id="ARBA00013449"/>
    </source>
</evidence>
<dbReference type="GO" id="GO:0016740">
    <property type="term" value="F:transferase activity"/>
    <property type="evidence" value="ECO:0007669"/>
    <property type="project" value="UniProtKB-KW"/>
</dbReference>
<evidence type="ECO:0000256" key="10">
    <source>
        <dbReference type="ARBA" id="ARBA00032317"/>
    </source>
</evidence>
<comment type="catalytic activity">
    <reaction evidence="3">
        <text>2 a mycocerosyl-[mycocerosic acid synthase] + a phthiodiolone = a dimycocerosyl phthiodiolone + 2 holo-[mycocerosic acid synthase].</text>
        <dbReference type="EC" id="2.3.1.282"/>
    </reaction>
</comment>
<evidence type="ECO:0000313" key="13">
    <source>
        <dbReference type="EMBL" id="GHA46525.1"/>
    </source>
</evidence>
<evidence type="ECO:0000256" key="9">
    <source>
        <dbReference type="ARBA" id="ARBA00030465"/>
    </source>
</evidence>
<organism evidence="13 14">
    <name type="scientific">Streptomyces canarius</name>
    <dbReference type="NCBI Taxonomy" id="285453"/>
    <lineage>
        <taxon>Bacteria</taxon>
        <taxon>Bacillati</taxon>
        <taxon>Actinomycetota</taxon>
        <taxon>Actinomycetes</taxon>
        <taxon>Kitasatosporales</taxon>
        <taxon>Streptomycetaceae</taxon>
        <taxon>Streptomyces</taxon>
    </lineage>
</organism>
<accession>A0ABQ3CXY9</accession>
<evidence type="ECO:0000256" key="8">
    <source>
        <dbReference type="ARBA" id="ARBA00023315"/>
    </source>
</evidence>
<dbReference type="SUPFAM" id="SSF52777">
    <property type="entry name" value="CoA-dependent acyltransferases"/>
    <property type="match status" value="2"/>
</dbReference>
<comment type="catalytic activity">
    <reaction evidence="1">
        <text>2 a mycocerosyl-[mycocerosic acid synthase] + a phthiocerol = a dimycocerosyl phthiocerol + 2 holo-[mycocerosic acid synthase].</text>
        <dbReference type="EC" id="2.3.1.282"/>
    </reaction>
</comment>
<proteinExistence type="inferred from homology"/>
<reference evidence="14" key="1">
    <citation type="journal article" date="2019" name="Int. J. Syst. Evol. Microbiol.">
        <title>The Global Catalogue of Microorganisms (GCM) 10K type strain sequencing project: providing services to taxonomists for standard genome sequencing and annotation.</title>
        <authorList>
            <consortium name="The Broad Institute Genomics Platform"/>
            <consortium name="The Broad Institute Genome Sequencing Center for Infectious Disease"/>
            <person name="Wu L."/>
            <person name="Ma J."/>
        </authorList>
    </citation>
    <scope>NUCLEOTIDE SEQUENCE [LARGE SCALE GENOMIC DNA]</scope>
    <source>
        <strain evidence="14">JCM 4733</strain>
    </source>
</reference>